<name>A0ABV9RXW3_9PSEU</name>
<feature type="domain" description="N-acetyltransferase" evidence="1">
    <location>
        <begin position="1"/>
        <end position="145"/>
    </location>
</feature>
<dbReference type="InterPro" id="IPR016181">
    <property type="entry name" value="Acyl_CoA_acyltransferase"/>
</dbReference>
<dbReference type="InterPro" id="IPR036527">
    <property type="entry name" value="SCP2_sterol-bd_dom_sf"/>
</dbReference>
<dbReference type="CDD" id="cd04301">
    <property type="entry name" value="NAT_SF"/>
    <property type="match status" value="1"/>
</dbReference>
<dbReference type="PANTHER" id="PTHR37817:SF1">
    <property type="entry name" value="N-ACETYLTRANSFERASE EIS"/>
    <property type="match status" value="1"/>
</dbReference>
<dbReference type="EC" id="2.3.1.-" evidence="2"/>
<dbReference type="SUPFAM" id="SSF55718">
    <property type="entry name" value="SCP-like"/>
    <property type="match status" value="1"/>
</dbReference>
<dbReference type="Pfam" id="PF13530">
    <property type="entry name" value="SCP2_2"/>
    <property type="match status" value="1"/>
</dbReference>
<evidence type="ECO:0000313" key="2">
    <source>
        <dbReference type="EMBL" id="MFC4854120.1"/>
    </source>
</evidence>
<dbReference type="InterPro" id="IPR000182">
    <property type="entry name" value="GNAT_dom"/>
</dbReference>
<protein>
    <submittedName>
        <fullName evidence="2">Enhanced intracellular survival protein Eis</fullName>
        <ecNumber evidence="2">2.3.1.-</ecNumber>
    </submittedName>
</protein>
<reference evidence="3" key="1">
    <citation type="journal article" date="2019" name="Int. J. Syst. Evol. Microbiol.">
        <title>The Global Catalogue of Microorganisms (GCM) 10K type strain sequencing project: providing services to taxonomists for standard genome sequencing and annotation.</title>
        <authorList>
            <consortium name="The Broad Institute Genomics Platform"/>
            <consortium name="The Broad Institute Genome Sequencing Center for Infectious Disease"/>
            <person name="Wu L."/>
            <person name="Ma J."/>
        </authorList>
    </citation>
    <scope>NUCLEOTIDE SEQUENCE [LARGE SCALE GENOMIC DNA]</scope>
    <source>
        <strain evidence="3">ZS-22-S1</strain>
    </source>
</reference>
<keyword evidence="2" id="KW-0012">Acyltransferase</keyword>
<proteinExistence type="predicted"/>
<sequence>MIVRPPRKEDDQQIYEVSRLAFGGSREPAPGELWSDQQGWHGLVAELDGRVAGTLKVRDYRQYFGGVAVPMGGVANVAVLPAARGHGVANALIDAILPEMRDRGQCVSALYPSVPPLYRGRGWEQTGNYERVTLRPEYFTMLPRPSQRLPMRRATDDDLPALHDCYRRFARTVDGMLDRATDAFRPEKVLDLDIVDVVPGRDGTVLGFLTGERPDGDQLIVHDLVAADRETVLSLFANLARWAGIITDISLRIDDPAWWQLIAPQPVLHDVRNHPWMLRVVDLPAAVGARGWPVATHLADTAVDIEVADEHAPWQSGSHRLVVEGGKVRCEPGGGGNGTGTVRLHARALGPWFAGSADTAMLRRTGLLEGDPTAARVLDVLTGAPRLPRMADSF</sequence>
<dbReference type="InterPro" id="IPR051554">
    <property type="entry name" value="Acetyltransferase_Eis"/>
</dbReference>
<organism evidence="2 3">
    <name type="scientific">Actinophytocola glycyrrhizae</name>
    <dbReference type="NCBI Taxonomy" id="2044873"/>
    <lineage>
        <taxon>Bacteria</taxon>
        <taxon>Bacillati</taxon>
        <taxon>Actinomycetota</taxon>
        <taxon>Actinomycetes</taxon>
        <taxon>Pseudonocardiales</taxon>
        <taxon>Pseudonocardiaceae</taxon>
    </lineage>
</organism>
<dbReference type="GO" id="GO:0016746">
    <property type="term" value="F:acyltransferase activity"/>
    <property type="evidence" value="ECO:0007669"/>
    <property type="project" value="UniProtKB-KW"/>
</dbReference>
<dbReference type="Gene3D" id="3.40.630.30">
    <property type="match status" value="2"/>
</dbReference>
<dbReference type="Proteomes" id="UP001595859">
    <property type="component" value="Unassembled WGS sequence"/>
</dbReference>
<dbReference type="SUPFAM" id="SSF55729">
    <property type="entry name" value="Acyl-CoA N-acyltransferases (Nat)"/>
    <property type="match status" value="1"/>
</dbReference>
<dbReference type="EMBL" id="JBHSIS010000006">
    <property type="protein sequence ID" value="MFC4854120.1"/>
    <property type="molecule type" value="Genomic_DNA"/>
</dbReference>
<dbReference type="PROSITE" id="PS51186">
    <property type="entry name" value="GNAT"/>
    <property type="match status" value="1"/>
</dbReference>
<keyword evidence="3" id="KW-1185">Reference proteome</keyword>
<gene>
    <name evidence="2" type="primary">eis</name>
    <name evidence="2" type="ORF">ACFPCV_11465</name>
</gene>
<accession>A0ABV9RXW3</accession>
<evidence type="ECO:0000259" key="1">
    <source>
        <dbReference type="PROSITE" id="PS51186"/>
    </source>
</evidence>
<dbReference type="InterPro" id="IPR025559">
    <property type="entry name" value="Eis_dom"/>
</dbReference>
<comment type="caution">
    <text evidence="2">The sequence shown here is derived from an EMBL/GenBank/DDBJ whole genome shotgun (WGS) entry which is preliminary data.</text>
</comment>
<dbReference type="PANTHER" id="PTHR37817">
    <property type="entry name" value="N-ACETYLTRANSFERASE EIS"/>
    <property type="match status" value="1"/>
</dbReference>
<evidence type="ECO:0000313" key="3">
    <source>
        <dbReference type="Proteomes" id="UP001595859"/>
    </source>
</evidence>
<dbReference type="RefSeq" id="WP_378056072.1">
    <property type="nucleotide sequence ID" value="NZ_JBHSIS010000006.1"/>
</dbReference>
<dbReference type="Gene3D" id="3.30.1050.10">
    <property type="entry name" value="SCP2 sterol-binding domain"/>
    <property type="match status" value="1"/>
</dbReference>
<keyword evidence="2" id="KW-0808">Transferase</keyword>
<dbReference type="Pfam" id="PF13527">
    <property type="entry name" value="Acetyltransf_9"/>
    <property type="match status" value="1"/>
</dbReference>